<name>A0A2C6L9B8_9APIC</name>
<comment type="caution">
    <text evidence="2">The sequence shown here is derived from an EMBL/GenBank/DDBJ whole genome shotgun (WGS) entry which is preliminary data.</text>
</comment>
<organism evidence="2 3">
    <name type="scientific">Cystoisospora suis</name>
    <dbReference type="NCBI Taxonomy" id="483139"/>
    <lineage>
        <taxon>Eukaryota</taxon>
        <taxon>Sar</taxon>
        <taxon>Alveolata</taxon>
        <taxon>Apicomplexa</taxon>
        <taxon>Conoidasida</taxon>
        <taxon>Coccidia</taxon>
        <taxon>Eucoccidiorida</taxon>
        <taxon>Eimeriorina</taxon>
        <taxon>Sarcocystidae</taxon>
        <taxon>Cystoisospora</taxon>
    </lineage>
</organism>
<reference evidence="2 3" key="1">
    <citation type="journal article" date="2017" name="Int. J. Parasitol.">
        <title>The genome of the protozoan parasite Cystoisospora suis and a reverse vaccinology approach to identify vaccine candidates.</title>
        <authorList>
            <person name="Palmieri N."/>
            <person name="Shrestha A."/>
            <person name="Ruttkowski B."/>
            <person name="Beck T."/>
            <person name="Vogl C."/>
            <person name="Tomley F."/>
            <person name="Blake D.P."/>
            <person name="Joachim A."/>
        </authorList>
    </citation>
    <scope>NUCLEOTIDE SEQUENCE [LARGE SCALE GENOMIC DNA]</scope>
    <source>
        <strain evidence="2 3">Wien I</strain>
    </source>
</reference>
<keyword evidence="1" id="KW-1133">Transmembrane helix</keyword>
<dbReference type="Proteomes" id="UP000221165">
    <property type="component" value="Unassembled WGS sequence"/>
</dbReference>
<evidence type="ECO:0000256" key="1">
    <source>
        <dbReference type="SAM" id="Phobius"/>
    </source>
</evidence>
<keyword evidence="3" id="KW-1185">Reference proteome</keyword>
<dbReference type="GeneID" id="94425879"/>
<sequence length="90" mass="10131">MSAWDVHRSLCIILTCARVGTRHFHSLPSVFCTHREIRDFRLSSNGDIKPTFIYLSISMVPSSALLVGRLGLAWSFSFHFSSTGMKISIQ</sequence>
<dbReference type="AlphaFoldDB" id="A0A2C6L9B8"/>
<gene>
    <name evidence="2" type="ORF">CSUI_002468</name>
</gene>
<proteinExistence type="predicted"/>
<evidence type="ECO:0000313" key="2">
    <source>
        <dbReference type="EMBL" id="PHJ23666.1"/>
    </source>
</evidence>
<dbReference type="VEuPathDB" id="ToxoDB:CSUI_002468"/>
<dbReference type="RefSeq" id="XP_067925341.1">
    <property type="nucleotide sequence ID" value="XM_068062668.1"/>
</dbReference>
<feature type="transmembrane region" description="Helical" evidence="1">
    <location>
        <begin position="52"/>
        <end position="76"/>
    </location>
</feature>
<keyword evidence="1" id="KW-0812">Transmembrane</keyword>
<accession>A0A2C6L9B8</accession>
<dbReference type="EMBL" id="MIGC01001042">
    <property type="protein sequence ID" value="PHJ23666.1"/>
    <property type="molecule type" value="Genomic_DNA"/>
</dbReference>
<keyword evidence="1" id="KW-0472">Membrane</keyword>
<protein>
    <submittedName>
        <fullName evidence="2">Uncharacterized protein</fullName>
    </submittedName>
</protein>
<evidence type="ECO:0000313" key="3">
    <source>
        <dbReference type="Proteomes" id="UP000221165"/>
    </source>
</evidence>